<feature type="region of interest" description="Disordered" evidence="2">
    <location>
        <begin position="540"/>
        <end position="574"/>
    </location>
</feature>
<feature type="domain" description="EF-hand" evidence="3">
    <location>
        <begin position="769"/>
        <end position="804"/>
    </location>
</feature>
<dbReference type="PANTHER" id="PTHR20875:SF5">
    <property type="entry name" value="EF-HAND DOMAIN-CONTAINING PROTEIN"/>
    <property type="match status" value="1"/>
</dbReference>
<feature type="domain" description="EF-hand" evidence="3">
    <location>
        <begin position="884"/>
        <end position="919"/>
    </location>
</feature>
<dbReference type="PANTHER" id="PTHR20875">
    <property type="entry name" value="EF-HAND CALCIUM-BINDING DOMAIN-CONTAINING PROTEIN 6-RELATED"/>
    <property type="match status" value="1"/>
</dbReference>
<dbReference type="OrthoDB" id="26525at2759"/>
<feature type="domain" description="EF-hand" evidence="3">
    <location>
        <begin position="619"/>
        <end position="654"/>
    </location>
</feature>
<dbReference type="EMBL" id="MRZV01000004">
    <property type="protein sequence ID" value="PIK62878.1"/>
    <property type="molecule type" value="Genomic_DNA"/>
</dbReference>
<dbReference type="SMART" id="SM00054">
    <property type="entry name" value="EFh"/>
    <property type="match status" value="6"/>
</dbReference>
<feature type="domain" description="EF-hand" evidence="3">
    <location>
        <begin position="920"/>
        <end position="952"/>
    </location>
</feature>
<evidence type="ECO:0000313" key="5">
    <source>
        <dbReference type="Proteomes" id="UP000230750"/>
    </source>
</evidence>
<dbReference type="InterPro" id="IPR002048">
    <property type="entry name" value="EF_hand_dom"/>
</dbReference>
<dbReference type="PROSITE" id="PS50222">
    <property type="entry name" value="EF_HAND_2"/>
    <property type="match status" value="4"/>
</dbReference>
<dbReference type="STRING" id="307972.A0A2G8LRI4"/>
<evidence type="ECO:0000259" key="3">
    <source>
        <dbReference type="PROSITE" id="PS50222"/>
    </source>
</evidence>
<feature type="compositionally biased region" description="Pro residues" evidence="2">
    <location>
        <begin position="555"/>
        <end position="566"/>
    </location>
</feature>
<dbReference type="GO" id="GO:0005509">
    <property type="term" value="F:calcium ion binding"/>
    <property type="evidence" value="ECO:0007669"/>
    <property type="project" value="InterPro"/>
</dbReference>
<dbReference type="SUPFAM" id="SSF47473">
    <property type="entry name" value="EF-hand"/>
    <property type="match status" value="3"/>
</dbReference>
<dbReference type="CDD" id="cd00051">
    <property type="entry name" value="EFh"/>
    <property type="match status" value="1"/>
</dbReference>
<evidence type="ECO:0000313" key="4">
    <source>
        <dbReference type="EMBL" id="PIK62878.1"/>
    </source>
</evidence>
<comment type="caution">
    <text evidence="4">The sequence shown here is derived from an EMBL/GenBank/DDBJ whole genome shotgun (WGS) entry which is preliminary data.</text>
</comment>
<organism evidence="4 5">
    <name type="scientific">Stichopus japonicus</name>
    <name type="common">Sea cucumber</name>
    <dbReference type="NCBI Taxonomy" id="307972"/>
    <lineage>
        <taxon>Eukaryota</taxon>
        <taxon>Metazoa</taxon>
        <taxon>Echinodermata</taxon>
        <taxon>Eleutherozoa</taxon>
        <taxon>Echinozoa</taxon>
        <taxon>Holothuroidea</taxon>
        <taxon>Aspidochirotacea</taxon>
        <taxon>Aspidochirotida</taxon>
        <taxon>Stichopodidae</taxon>
        <taxon>Apostichopus</taxon>
    </lineage>
</organism>
<evidence type="ECO:0000256" key="2">
    <source>
        <dbReference type="SAM" id="MobiDB-lite"/>
    </source>
</evidence>
<evidence type="ECO:0000256" key="1">
    <source>
        <dbReference type="ARBA" id="ARBA00022837"/>
    </source>
</evidence>
<name>A0A2G8LRI4_STIJA</name>
<dbReference type="Gene3D" id="1.10.238.10">
    <property type="entry name" value="EF-hand"/>
    <property type="match status" value="5"/>
</dbReference>
<dbReference type="Proteomes" id="UP000230750">
    <property type="component" value="Unassembled WGS sequence"/>
</dbReference>
<feature type="region of interest" description="Disordered" evidence="2">
    <location>
        <begin position="291"/>
        <end position="340"/>
    </location>
</feature>
<accession>A0A2G8LRI4</accession>
<gene>
    <name evidence="4" type="ORF">BSL78_00212</name>
</gene>
<protein>
    <submittedName>
        <fullName evidence="4">Putative EF-hand calcium-binding domain-containing protein 6</fullName>
    </submittedName>
</protein>
<dbReference type="PROSITE" id="PS00018">
    <property type="entry name" value="EF_HAND_1"/>
    <property type="match status" value="2"/>
</dbReference>
<dbReference type="AlphaFoldDB" id="A0A2G8LRI4"/>
<sequence>MAATAVQRPQSVGRPSNLPVIEHPMARLGSKRHLNVVGLNRAGLVSAGSMRTNQADDATNLPTLKEKMHSRTTTWPAEDNRRSSADAIIRRRIDPERRTILKVEGSSPREHSLVFSIICRFVAMEDVGRLLDWLGIDSSDGISFTKFISAFRDAETNSKRWVTPFVGKHGSLEAQVPFPEEHLRNRIHRREDEYVTASYANALLKEKCKHSDFDLSDHLNASCFEPDAHVLAPQLDKCMESLGVPLNDEEMDILWSRYDLQNTGAVEASWFFEHIGLDRFGNYLPRARTATASSTRSWSVPPGDQEQFEESKIADRQTPTLASRQGRGPTHNEPPRPPSTDIISSLMRKMEQGYYSLLMSCEHFDLNSNGMMTKSQLMGVLKEFGVPLFPFDMEQLLERCNLRRKDQYVSYKDFLYKYMIRSPQGIAHRVIMDPSHCFSNRLRTPAGNLSAEDAEAKLVEMLHKDFLKLLGTFQSLDPHSLHLITQFQFRESINNAFNMRVTDKQFQELLYDVGTTEDGLVPYPGFLAIFNKKRYLPTNLYNNQRPQSEGDRISPTPPSPPPPPPQKSQSPVIPSASQRLFDHVTGRPDSILERKQDLMEGRFKPVHQIASLVQDQLRYNRLAAKEAFERLDAKKTGRLSRTQLHYWLQALGFVLHPTELQNLWKALKTGKDGLVHQGELLDFFTRDERISFLLIFSINKGPQTMWCDPKKSQAVMKKSKSTYNNLPDYHNGLQRSKVTKVKPEPQVLRDSLGSPNLDILGKIRPQVVKHWDELKSILRNLDPDGYGYITVPEFKNISHFMKFTLTEDQLLKLALQFDFDQNRQFHYLQFMQMFAPSSSPVDKTTTNNRYNKNTHKIVYQSSKGAAVEESVGTVLLRIKKQLMKEWKNLRRAFKQADLDKNGYLSVVEFKTCIRKIIKDIKEDDLFYVLSELDSNMDGQISYDEFLLHFQDK</sequence>
<dbReference type="Pfam" id="PF13499">
    <property type="entry name" value="EF-hand_7"/>
    <property type="match status" value="1"/>
</dbReference>
<keyword evidence="5" id="KW-1185">Reference proteome</keyword>
<keyword evidence="1" id="KW-0106">Calcium</keyword>
<proteinExistence type="predicted"/>
<reference evidence="4 5" key="1">
    <citation type="journal article" date="2017" name="PLoS Biol.">
        <title>The sea cucumber genome provides insights into morphological evolution and visceral regeneration.</title>
        <authorList>
            <person name="Zhang X."/>
            <person name="Sun L."/>
            <person name="Yuan J."/>
            <person name="Sun Y."/>
            <person name="Gao Y."/>
            <person name="Zhang L."/>
            <person name="Li S."/>
            <person name="Dai H."/>
            <person name="Hamel J.F."/>
            <person name="Liu C."/>
            <person name="Yu Y."/>
            <person name="Liu S."/>
            <person name="Lin W."/>
            <person name="Guo K."/>
            <person name="Jin S."/>
            <person name="Xu P."/>
            <person name="Storey K.B."/>
            <person name="Huan P."/>
            <person name="Zhang T."/>
            <person name="Zhou Y."/>
            <person name="Zhang J."/>
            <person name="Lin C."/>
            <person name="Li X."/>
            <person name="Xing L."/>
            <person name="Huo D."/>
            <person name="Sun M."/>
            <person name="Wang L."/>
            <person name="Mercier A."/>
            <person name="Li F."/>
            <person name="Yang H."/>
            <person name="Xiang J."/>
        </authorList>
    </citation>
    <scope>NUCLEOTIDE SEQUENCE [LARGE SCALE GENOMIC DNA]</scope>
    <source>
        <strain evidence="4">Shaxun</strain>
        <tissue evidence="4">Muscle</tissue>
    </source>
</reference>
<dbReference type="InterPro" id="IPR011992">
    <property type="entry name" value="EF-hand-dom_pair"/>
</dbReference>
<dbReference type="InterPro" id="IPR018247">
    <property type="entry name" value="EF_Hand_1_Ca_BS"/>
</dbReference>
<dbReference type="InterPro" id="IPR052603">
    <property type="entry name" value="EFCB6"/>
</dbReference>